<keyword evidence="2" id="KW-1185">Reference proteome</keyword>
<proteinExistence type="predicted"/>
<reference evidence="1 2" key="1">
    <citation type="submission" date="2020-09" db="EMBL/GenBank/DDBJ databases">
        <title>Genome sequences of Mycetohabitans spp.</title>
        <authorList>
            <person name="Carter M.E."/>
            <person name="Carpenter S.C.D."/>
            <person name="Bogdanove A.J."/>
        </authorList>
    </citation>
    <scope>NUCLEOTIDE SEQUENCE [LARGE SCALE GENOMIC DNA]</scope>
    <source>
        <strain evidence="1 2">B12</strain>
    </source>
</reference>
<dbReference type="EMBL" id="CP062176">
    <property type="protein sequence ID" value="WXK39606.1"/>
    <property type="molecule type" value="Genomic_DNA"/>
</dbReference>
<sequence>MSRRLIGSMTMVMPCTTASPAARRACLGELIQIDGSEHLWFEKRASQCTLLGVRGRYDEPAAFEFGGSDAS</sequence>
<organism evidence="1 2">
    <name type="scientific">Mycetohabitans rhizoxinica</name>
    <dbReference type="NCBI Taxonomy" id="412963"/>
    <lineage>
        <taxon>Bacteria</taxon>
        <taxon>Pseudomonadati</taxon>
        <taxon>Pseudomonadota</taxon>
        <taxon>Betaproteobacteria</taxon>
        <taxon>Burkholderiales</taxon>
        <taxon>Burkholderiaceae</taxon>
        <taxon>Mycetohabitans</taxon>
    </lineage>
</organism>
<dbReference type="Proteomes" id="UP001493153">
    <property type="component" value="Chromosome"/>
</dbReference>
<accession>A0ABZ2Q0V7</accession>
<name>A0ABZ2Q0V7_9BURK</name>
<dbReference type="RefSeq" id="WP_041753344.1">
    <property type="nucleotide sequence ID" value="NZ_CP062174.1"/>
</dbReference>
<gene>
    <name evidence="1" type="ORF">IHE29_10125</name>
</gene>
<evidence type="ECO:0000313" key="2">
    <source>
        <dbReference type="Proteomes" id="UP001493153"/>
    </source>
</evidence>
<evidence type="ECO:0000313" key="1">
    <source>
        <dbReference type="EMBL" id="WXK39606.1"/>
    </source>
</evidence>
<protein>
    <submittedName>
        <fullName evidence="1">Uncharacterized protein</fullName>
    </submittedName>
</protein>